<dbReference type="NCBIfam" id="TIGR02464">
    <property type="entry name" value="ribofla_fusion"/>
    <property type="match status" value="1"/>
</dbReference>
<dbReference type="InterPro" id="IPR012816">
    <property type="entry name" value="NADAR"/>
</dbReference>
<dbReference type="EMBL" id="JARJLG010000011">
    <property type="protein sequence ID" value="KAJ7776900.1"/>
    <property type="molecule type" value="Genomic_DNA"/>
</dbReference>
<keyword evidence="3" id="KW-1185">Reference proteome</keyword>
<comment type="caution">
    <text evidence="2">The sequence shown here is derived from an EMBL/GenBank/DDBJ whole genome shotgun (WGS) entry which is preliminary data.</text>
</comment>
<dbReference type="AlphaFoldDB" id="A0AAD7NVJ7"/>
<protein>
    <recommendedName>
        <fullName evidence="1">NADAR domain-containing protein</fullName>
    </recommendedName>
</protein>
<dbReference type="Pfam" id="PF08719">
    <property type="entry name" value="NADAR"/>
    <property type="match status" value="1"/>
</dbReference>
<evidence type="ECO:0000259" key="1">
    <source>
        <dbReference type="Pfam" id="PF08719"/>
    </source>
</evidence>
<dbReference type="CDD" id="cd15457">
    <property type="entry name" value="NADAR"/>
    <property type="match status" value="1"/>
</dbReference>
<evidence type="ECO:0000313" key="2">
    <source>
        <dbReference type="EMBL" id="KAJ7776900.1"/>
    </source>
</evidence>
<dbReference type="Proteomes" id="UP001215280">
    <property type="component" value="Unassembled WGS sequence"/>
</dbReference>
<accession>A0AAD7NVJ7</accession>
<dbReference type="InterPro" id="IPR037238">
    <property type="entry name" value="YbiA-like_sf"/>
</dbReference>
<feature type="domain" description="NADAR" evidence="1">
    <location>
        <begin position="49"/>
        <end position="188"/>
    </location>
</feature>
<dbReference type="SUPFAM" id="SSF143990">
    <property type="entry name" value="YbiA-like"/>
    <property type="match status" value="1"/>
</dbReference>
<proteinExistence type="predicted"/>
<sequence>MPRTSFVPREFPLRATAPAFVPRRSTLRADAPSFVPRSSFHIQPRQRIYFCPRKEDQYYGFTNWAPHRVKYNDKEYPTSEHLFQAFKYIDNRPDIAEMIRTVSKSSREAFKCSMAHKANQHPDWERMKVSKMEIALWHKFSQNKDLKLKLLGTGDAELINYTDEEFWGVGKGRNELGNVLERVRSSLRGS</sequence>
<organism evidence="2 3">
    <name type="scientific">Mycena maculata</name>
    <dbReference type="NCBI Taxonomy" id="230809"/>
    <lineage>
        <taxon>Eukaryota</taxon>
        <taxon>Fungi</taxon>
        <taxon>Dikarya</taxon>
        <taxon>Basidiomycota</taxon>
        <taxon>Agaricomycotina</taxon>
        <taxon>Agaricomycetes</taxon>
        <taxon>Agaricomycetidae</taxon>
        <taxon>Agaricales</taxon>
        <taxon>Marasmiineae</taxon>
        <taxon>Mycenaceae</taxon>
        <taxon>Mycena</taxon>
    </lineage>
</organism>
<name>A0AAD7NVJ7_9AGAR</name>
<dbReference type="Gene3D" id="1.10.357.40">
    <property type="entry name" value="YbiA-like"/>
    <property type="match status" value="1"/>
</dbReference>
<gene>
    <name evidence="2" type="ORF">DFH07DRAFT_32385</name>
</gene>
<reference evidence="2" key="1">
    <citation type="submission" date="2023-03" db="EMBL/GenBank/DDBJ databases">
        <title>Massive genome expansion in bonnet fungi (Mycena s.s.) driven by repeated elements and novel gene families across ecological guilds.</title>
        <authorList>
            <consortium name="Lawrence Berkeley National Laboratory"/>
            <person name="Harder C.B."/>
            <person name="Miyauchi S."/>
            <person name="Viragh M."/>
            <person name="Kuo A."/>
            <person name="Thoen E."/>
            <person name="Andreopoulos B."/>
            <person name="Lu D."/>
            <person name="Skrede I."/>
            <person name="Drula E."/>
            <person name="Henrissat B."/>
            <person name="Morin E."/>
            <person name="Kohler A."/>
            <person name="Barry K."/>
            <person name="LaButti K."/>
            <person name="Morin E."/>
            <person name="Salamov A."/>
            <person name="Lipzen A."/>
            <person name="Mereny Z."/>
            <person name="Hegedus B."/>
            <person name="Baldrian P."/>
            <person name="Stursova M."/>
            <person name="Weitz H."/>
            <person name="Taylor A."/>
            <person name="Grigoriev I.V."/>
            <person name="Nagy L.G."/>
            <person name="Martin F."/>
            <person name="Kauserud H."/>
        </authorList>
    </citation>
    <scope>NUCLEOTIDE SEQUENCE</scope>
    <source>
        <strain evidence="2">CBHHK188m</strain>
    </source>
</reference>
<evidence type="ECO:0000313" key="3">
    <source>
        <dbReference type="Proteomes" id="UP001215280"/>
    </source>
</evidence>